<dbReference type="SUPFAM" id="SSF50249">
    <property type="entry name" value="Nucleic acid-binding proteins"/>
    <property type="match status" value="1"/>
</dbReference>
<evidence type="ECO:0000256" key="3">
    <source>
        <dbReference type="ARBA" id="ARBA00007572"/>
    </source>
</evidence>
<protein>
    <recommendedName>
        <fullName evidence="15">DNA ligase</fullName>
        <ecNumber evidence="15">6.5.1.1</ecNumber>
    </recommendedName>
</protein>
<comment type="cofactor">
    <cofactor evidence="1">
        <name>Mg(2+)</name>
        <dbReference type="ChEBI" id="CHEBI:18420"/>
    </cofactor>
</comment>
<dbReference type="Pfam" id="PF04675">
    <property type="entry name" value="DNA_ligase_A_N"/>
    <property type="match status" value="1"/>
</dbReference>
<dbReference type="InterPro" id="IPR000977">
    <property type="entry name" value="DNA_ligase_ATP-dep"/>
</dbReference>
<dbReference type="FunFam" id="3.30.470.30:FF:000003">
    <property type="entry name" value="DNA ligase"/>
    <property type="match status" value="1"/>
</dbReference>
<evidence type="ECO:0000256" key="10">
    <source>
        <dbReference type="ARBA" id="ARBA00022840"/>
    </source>
</evidence>
<evidence type="ECO:0000256" key="8">
    <source>
        <dbReference type="ARBA" id="ARBA00022741"/>
    </source>
</evidence>
<evidence type="ECO:0000259" key="17">
    <source>
        <dbReference type="PROSITE" id="PS50160"/>
    </source>
</evidence>
<dbReference type="Proteomes" id="UP000278807">
    <property type="component" value="Unassembled WGS sequence"/>
</dbReference>
<dbReference type="GO" id="GO:0006310">
    <property type="term" value="P:DNA recombination"/>
    <property type="evidence" value="ECO:0007669"/>
    <property type="project" value="UniProtKB-KW"/>
</dbReference>
<feature type="domain" description="BRCT" evidence="18">
    <location>
        <begin position="621"/>
        <end position="713"/>
    </location>
</feature>
<dbReference type="Gene3D" id="3.40.50.10190">
    <property type="entry name" value="BRCT domain"/>
    <property type="match status" value="1"/>
</dbReference>
<dbReference type="OrthoDB" id="206088at2759"/>
<dbReference type="GO" id="GO:0006273">
    <property type="term" value="P:lagging strand elongation"/>
    <property type="evidence" value="ECO:0007669"/>
    <property type="project" value="TreeGrafter"/>
</dbReference>
<keyword evidence="8 15" id="KW-0547">Nucleotide-binding</keyword>
<accession>A0A0R3T4Z7</accession>
<dbReference type="InterPro" id="IPR012340">
    <property type="entry name" value="NA-bd_OB-fold"/>
</dbReference>
<dbReference type="GO" id="GO:0003677">
    <property type="term" value="F:DNA binding"/>
    <property type="evidence" value="ECO:0007669"/>
    <property type="project" value="InterPro"/>
</dbReference>
<evidence type="ECO:0000256" key="6">
    <source>
        <dbReference type="ARBA" id="ARBA00022705"/>
    </source>
</evidence>
<reference evidence="21" key="1">
    <citation type="submission" date="2017-02" db="UniProtKB">
        <authorList>
            <consortium name="WormBaseParasite"/>
        </authorList>
    </citation>
    <scope>IDENTIFICATION</scope>
</reference>
<dbReference type="GO" id="GO:0070421">
    <property type="term" value="C:DNA ligase III-XRCC1 complex"/>
    <property type="evidence" value="ECO:0007669"/>
    <property type="project" value="TreeGrafter"/>
</dbReference>
<evidence type="ECO:0000256" key="9">
    <source>
        <dbReference type="ARBA" id="ARBA00022763"/>
    </source>
</evidence>
<dbReference type="InterPro" id="IPR036420">
    <property type="entry name" value="BRCT_dom_sf"/>
</dbReference>
<evidence type="ECO:0000256" key="7">
    <source>
        <dbReference type="ARBA" id="ARBA00022723"/>
    </source>
</evidence>
<dbReference type="Gene3D" id="2.40.50.140">
    <property type="entry name" value="Nucleic acid-binding proteins"/>
    <property type="match status" value="1"/>
</dbReference>
<dbReference type="InterPro" id="IPR031916">
    <property type="entry name" value="LIG3_BRCT"/>
</dbReference>
<comment type="subcellular location">
    <subcellularLocation>
        <location evidence="2">Nucleus</location>
    </subcellularLocation>
</comment>
<reference evidence="19 20" key="2">
    <citation type="submission" date="2018-11" db="EMBL/GenBank/DDBJ databases">
        <authorList>
            <consortium name="Pathogen Informatics"/>
        </authorList>
    </citation>
    <scope>NUCLEOTIDE SEQUENCE [LARGE SCALE GENOMIC DNA]</scope>
</reference>
<dbReference type="SUPFAM" id="SSF117018">
    <property type="entry name" value="ATP-dependent DNA ligase DNA-binding domain"/>
    <property type="match status" value="1"/>
</dbReference>
<dbReference type="CDD" id="cd07902">
    <property type="entry name" value="Adenylation_DNA_ligase_III"/>
    <property type="match status" value="1"/>
</dbReference>
<keyword evidence="4 15" id="KW-0436">Ligase</keyword>
<keyword evidence="10 15" id="KW-0067">ATP-binding</keyword>
<dbReference type="Gene3D" id="1.10.3260.10">
    <property type="entry name" value="DNA ligase, ATP-dependent, N-terminal domain"/>
    <property type="match status" value="1"/>
</dbReference>
<dbReference type="InterPro" id="IPR001357">
    <property type="entry name" value="BRCT_dom"/>
</dbReference>
<feature type="domain" description="ATP-dependent DNA ligase family profile" evidence="17">
    <location>
        <begin position="299"/>
        <end position="433"/>
    </location>
</feature>
<evidence type="ECO:0000256" key="16">
    <source>
        <dbReference type="RuleBase" id="RU004196"/>
    </source>
</evidence>
<name>A0A0R3T4Z7_RODNA</name>
<dbReference type="PANTHER" id="PTHR45674">
    <property type="entry name" value="DNA LIGASE 1/3 FAMILY MEMBER"/>
    <property type="match status" value="1"/>
</dbReference>
<comment type="similarity">
    <text evidence="3 16">Belongs to the ATP-dependent DNA ligase family.</text>
</comment>
<keyword evidence="11 15" id="KW-0233">DNA recombination</keyword>
<dbReference type="GO" id="GO:0046872">
    <property type="term" value="F:metal ion binding"/>
    <property type="evidence" value="ECO:0007669"/>
    <property type="project" value="UniProtKB-KW"/>
</dbReference>
<dbReference type="GO" id="GO:0071897">
    <property type="term" value="P:DNA biosynthetic process"/>
    <property type="evidence" value="ECO:0007669"/>
    <property type="project" value="InterPro"/>
</dbReference>
<comment type="catalytic activity">
    <reaction evidence="14 15">
        <text>ATP + (deoxyribonucleotide)n-3'-hydroxyl + 5'-phospho-(deoxyribonucleotide)m = (deoxyribonucleotide)n+m + AMP + diphosphate.</text>
        <dbReference type="EC" id="6.5.1.1"/>
    </reaction>
</comment>
<evidence type="ECO:0000256" key="12">
    <source>
        <dbReference type="ARBA" id="ARBA00023204"/>
    </source>
</evidence>
<dbReference type="PROSITE" id="PS00333">
    <property type="entry name" value="DNA_LIGASE_A2"/>
    <property type="match status" value="1"/>
</dbReference>
<dbReference type="InterPro" id="IPR012310">
    <property type="entry name" value="DNA_ligase_ATP-dep_cent"/>
</dbReference>
<dbReference type="Gene3D" id="3.30.1490.70">
    <property type="match status" value="1"/>
</dbReference>
<evidence type="ECO:0000256" key="11">
    <source>
        <dbReference type="ARBA" id="ARBA00023172"/>
    </source>
</evidence>
<dbReference type="SUPFAM" id="SSF56091">
    <property type="entry name" value="DNA ligase/mRNA capping enzyme, catalytic domain"/>
    <property type="match status" value="1"/>
</dbReference>
<dbReference type="AlphaFoldDB" id="A0A0R3T4Z7"/>
<dbReference type="SUPFAM" id="SSF52113">
    <property type="entry name" value="BRCT domain"/>
    <property type="match status" value="1"/>
</dbReference>
<dbReference type="PANTHER" id="PTHR45674:SF9">
    <property type="entry name" value="DNA LIGASE 3"/>
    <property type="match status" value="1"/>
</dbReference>
<dbReference type="InterPro" id="IPR012308">
    <property type="entry name" value="DNA_ligase_ATP-dep_N"/>
</dbReference>
<dbReference type="EC" id="6.5.1.1" evidence="15"/>
<dbReference type="InterPro" id="IPR012309">
    <property type="entry name" value="DNA_ligase_ATP-dep_C"/>
</dbReference>
<dbReference type="Pfam" id="PF01068">
    <property type="entry name" value="DNA_ligase_A_M"/>
    <property type="match status" value="1"/>
</dbReference>
<dbReference type="InterPro" id="IPR050191">
    <property type="entry name" value="ATP-dep_DNA_ligase"/>
</dbReference>
<keyword evidence="20" id="KW-1185">Reference proteome</keyword>
<dbReference type="GO" id="GO:0051301">
    <property type="term" value="P:cell division"/>
    <property type="evidence" value="ECO:0007669"/>
    <property type="project" value="UniProtKB-KW"/>
</dbReference>
<keyword evidence="5" id="KW-0132">Cell division</keyword>
<keyword evidence="12 15" id="KW-0234">DNA repair</keyword>
<dbReference type="GO" id="GO:0006302">
    <property type="term" value="P:double-strand break repair"/>
    <property type="evidence" value="ECO:0007669"/>
    <property type="project" value="TreeGrafter"/>
</dbReference>
<evidence type="ECO:0000256" key="15">
    <source>
        <dbReference type="RuleBase" id="RU000617"/>
    </source>
</evidence>
<dbReference type="PROSITE" id="PS50172">
    <property type="entry name" value="BRCT"/>
    <property type="match status" value="1"/>
</dbReference>
<dbReference type="Gene3D" id="3.30.470.30">
    <property type="entry name" value="DNA ligase/mRNA capping enzyme"/>
    <property type="match status" value="1"/>
</dbReference>
<dbReference type="PROSITE" id="PS00697">
    <property type="entry name" value="DNA_LIGASE_A1"/>
    <property type="match status" value="1"/>
</dbReference>
<dbReference type="CDD" id="cd07967">
    <property type="entry name" value="OBF_DNA_ligase_III"/>
    <property type="match status" value="1"/>
</dbReference>
<evidence type="ECO:0000256" key="2">
    <source>
        <dbReference type="ARBA" id="ARBA00004123"/>
    </source>
</evidence>
<gene>
    <name evidence="19" type="ORF">HNAJ_LOCUS2134</name>
</gene>
<evidence type="ECO:0000256" key="4">
    <source>
        <dbReference type="ARBA" id="ARBA00022598"/>
    </source>
</evidence>
<proteinExistence type="inferred from homology"/>
<dbReference type="InterPro" id="IPR036599">
    <property type="entry name" value="DNA_ligase_N_sf"/>
</dbReference>
<evidence type="ECO:0000256" key="1">
    <source>
        <dbReference type="ARBA" id="ARBA00001946"/>
    </source>
</evidence>
<keyword evidence="13" id="KW-0131">Cell cycle</keyword>
<dbReference type="STRING" id="102285.A0A0R3T4Z7"/>
<evidence type="ECO:0000313" key="21">
    <source>
        <dbReference type="WBParaSite" id="HNAJ_0000213501-mRNA-1"/>
    </source>
</evidence>
<keyword evidence="7" id="KW-0479">Metal-binding</keyword>
<dbReference type="Pfam" id="PF04679">
    <property type="entry name" value="DNA_ligase_A_C"/>
    <property type="match status" value="1"/>
</dbReference>
<dbReference type="WBParaSite" id="HNAJ_0000213501-mRNA-1">
    <property type="protein sequence ID" value="HNAJ_0000213501-mRNA-1"/>
    <property type="gene ID" value="HNAJ_0000213501"/>
</dbReference>
<evidence type="ECO:0000256" key="14">
    <source>
        <dbReference type="ARBA" id="ARBA00034003"/>
    </source>
</evidence>
<dbReference type="EMBL" id="UZAE01000983">
    <property type="protein sequence ID" value="VDN97993.1"/>
    <property type="molecule type" value="Genomic_DNA"/>
</dbReference>
<dbReference type="NCBIfam" id="TIGR00574">
    <property type="entry name" value="dnl1"/>
    <property type="match status" value="1"/>
</dbReference>
<dbReference type="Pfam" id="PF16759">
    <property type="entry name" value="LIG3_BRCT"/>
    <property type="match status" value="1"/>
</dbReference>
<evidence type="ECO:0000259" key="18">
    <source>
        <dbReference type="PROSITE" id="PS50172"/>
    </source>
</evidence>
<keyword evidence="6" id="KW-0235">DNA replication</keyword>
<dbReference type="InterPro" id="IPR016059">
    <property type="entry name" value="DNA_ligase_ATP-dep_CS"/>
</dbReference>
<evidence type="ECO:0000256" key="13">
    <source>
        <dbReference type="ARBA" id="ARBA00023306"/>
    </source>
</evidence>
<evidence type="ECO:0000313" key="20">
    <source>
        <dbReference type="Proteomes" id="UP000278807"/>
    </source>
</evidence>
<dbReference type="GO" id="GO:0005524">
    <property type="term" value="F:ATP binding"/>
    <property type="evidence" value="ECO:0007669"/>
    <property type="project" value="UniProtKB-KW"/>
</dbReference>
<evidence type="ECO:0000256" key="5">
    <source>
        <dbReference type="ARBA" id="ARBA00022618"/>
    </source>
</evidence>
<dbReference type="GO" id="GO:0003910">
    <property type="term" value="F:DNA ligase (ATP) activity"/>
    <property type="evidence" value="ECO:0007669"/>
    <property type="project" value="UniProtKB-EC"/>
</dbReference>
<organism evidence="21">
    <name type="scientific">Rodentolepis nana</name>
    <name type="common">Dwarf tapeworm</name>
    <name type="synonym">Hymenolepis nana</name>
    <dbReference type="NCBI Taxonomy" id="102285"/>
    <lineage>
        <taxon>Eukaryota</taxon>
        <taxon>Metazoa</taxon>
        <taxon>Spiralia</taxon>
        <taxon>Lophotrochozoa</taxon>
        <taxon>Platyhelminthes</taxon>
        <taxon>Cestoda</taxon>
        <taxon>Eucestoda</taxon>
        <taxon>Cyclophyllidea</taxon>
        <taxon>Hymenolepididae</taxon>
        <taxon>Rodentolepis</taxon>
    </lineage>
</organism>
<sequence length="713" mass="80201">MTSSVEGTIHHETTLILKLLLPKTSQRKFNLQDKQLVKYFSEIFNEDKDDMMKDLEKGDIAMTLHKFFQMSSELKPQKISKVSLKQVDKWLDDLSLASGDDARIAVLTKCTKQFTASDFLVFIRLIKKDLRINAGSKQVYVLYLKLDALNPQAYAAFQASHDLEAVVEKSRKSDTGKLKLVRKNLSVSIKLMTPVKPMLAEPGRSADVVIAKAASSGGVLVEIKYDGERVQVHKQGNKFVYYSRSLKPVQSHKVEHLKEFIPKAFPGASDLILDSEVLMFDTKTQKPLPFGTLGVHKRNAFKDAVVCLFVFDCLYINGKSLLLEPIKKRREILEQNMTVVPNRVFLSEKHEVNTKKDLNELMARVFSEGLEGLVIKPNDGIYEPGKRHWIKIKKDYLGEGAMADSADLIVLGAYFGTGKKGGLASVFLMGAFDPQTNQFCTVTKVGNGLDDKTLLKLQKQIKMIKISKDYSKVPKWLNVSRSMVPDFVVVDPKKSMIWEITGAEFSRAGAHTAGAGGGLEGISIRFPRVTRLISDRTWREATDVPRLESLFASSQDQSDWSKRLEAISMPSNQLASRDELKRAFKEIENKNTDDEDAVNDNVKFPKKPRLMRIRDTMGFRYLRELFDGFVIDVPKSLVDDPSFDNLHRRLVACGAKVIGDGLLTSNLSATHIVDWPVSSNAKSVSDDLEHITVEWLEQSIKENKLQPLPTKQS</sequence>
<dbReference type="PROSITE" id="PS50160">
    <property type="entry name" value="DNA_LIGASE_A3"/>
    <property type="match status" value="1"/>
</dbReference>
<evidence type="ECO:0000313" key="19">
    <source>
        <dbReference type="EMBL" id="VDN97993.1"/>
    </source>
</evidence>
<keyword evidence="9 15" id="KW-0227">DNA damage</keyword>